<accession>A0A429YSH6</accession>
<dbReference type="PANTHER" id="PTHR42951:SF4">
    <property type="entry name" value="ACYL-COENZYME A THIOESTERASE MBLAC2"/>
    <property type="match status" value="1"/>
</dbReference>
<evidence type="ECO:0000313" key="4">
    <source>
        <dbReference type="Proteomes" id="UP000278398"/>
    </source>
</evidence>
<dbReference type="InterPro" id="IPR001279">
    <property type="entry name" value="Metallo-B-lactamas"/>
</dbReference>
<evidence type="ECO:0000313" key="3">
    <source>
        <dbReference type="EMBL" id="RST84378.1"/>
    </source>
</evidence>
<dbReference type="PANTHER" id="PTHR42951">
    <property type="entry name" value="METALLO-BETA-LACTAMASE DOMAIN-CONTAINING"/>
    <property type="match status" value="1"/>
</dbReference>
<comment type="caution">
    <text evidence="3">The sequence shown here is derived from an EMBL/GenBank/DDBJ whole genome shotgun (WGS) entry which is preliminary data.</text>
</comment>
<gene>
    <name evidence="3" type="ORF">EJC49_21140</name>
</gene>
<proteinExistence type="inferred from homology"/>
<dbReference type="GO" id="GO:0016787">
    <property type="term" value="F:hydrolase activity"/>
    <property type="evidence" value="ECO:0007669"/>
    <property type="project" value="UniProtKB-KW"/>
</dbReference>
<organism evidence="3 4">
    <name type="scientific">Aquibium carbonis</name>
    <dbReference type="NCBI Taxonomy" id="2495581"/>
    <lineage>
        <taxon>Bacteria</taxon>
        <taxon>Pseudomonadati</taxon>
        <taxon>Pseudomonadota</taxon>
        <taxon>Alphaproteobacteria</taxon>
        <taxon>Hyphomicrobiales</taxon>
        <taxon>Phyllobacteriaceae</taxon>
        <taxon>Aquibium</taxon>
    </lineage>
</organism>
<evidence type="ECO:0000256" key="1">
    <source>
        <dbReference type="ARBA" id="ARBA00005250"/>
    </source>
</evidence>
<dbReference type="Pfam" id="PF00753">
    <property type="entry name" value="Lactamase_B"/>
    <property type="match status" value="1"/>
</dbReference>
<dbReference type="Proteomes" id="UP000278398">
    <property type="component" value="Unassembled WGS sequence"/>
</dbReference>
<keyword evidence="4" id="KW-1185">Reference proteome</keyword>
<protein>
    <submittedName>
        <fullName evidence="3">MBL fold metallo-hydrolase</fullName>
    </submittedName>
</protein>
<dbReference type="InterPro" id="IPR050855">
    <property type="entry name" value="NDM-1-like"/>
</dbReference>
<sequence>MSTWYSSSVVEPGLTLVTEPAVHDYFRANVFVLNGRDRNLVVDAGMGLVPLRPALPLDPDRPVIAVATHIHLDHVGGLHEFDERAGPRVSAAGFATMPDALTYAGMFRGFPGAVTRPPFPGWRSEDYRLEPAPLGRALVAGDVVDLGDRSFTVLSLPGHAPDSIGLFDEADGLFFCGDAIYPGGLIDDLPDSDRAAYRATMRLILSLPIRLACGGHGNVMDPETVRMIADDYLHATDRRR</sequence>
<dbReference type="EMBL" id="RWKW01000094">
    <property type="protein sequence ID" value="RST84378.1"/>
    <property type="molecule type" value="Genomic_DNA"/>
</dbReference>
<feature type="domain" description="Metallo-beta-lactamase" evidence="2">
    <location>
        <begin position="27"/>
        <end position="216"/>
    </location>
</feature>
<reference evidence="3 4" key="1">
    <citation type="submission" date="2018-12" db="EMBL/GenBank/DDBJ databases">
        <title>Mesorhizobium carbonis sp. nov., isolated from coal mine water.</title>
        <authorList>
            <person name="Xin W."/>
            <person name="Xu Z."/>
            <person name="Xiang F."/>
            <person name="Zhang J."/>
            <person name="Xi L."/>
            <person name="Liu J."/>
        </authorList>
    </citation>
    <scope>NUCLEOTIDE SEQUENCE [LARGE SCALE GENOMIC DNA]</scope>
    <source>
        <strain evidence="3 4">B2.3</strain>
    </source>
</reference>
<dbReference type="SUPFAM" id="SSF56281">
    <property type="entry name" value="Metallo-hydrolase/oxidoreductase"/>
    <property type="match status" value="1"/>
</dbReference>
<comment type="similarity">
    <text evidence="1">Belongs to the metallo-beta-lactamase superfamily. Class-B beta-lactamase family.</text>
</comment>
<dbReference type="InterPro" id="IPR036866">
    <property type="entry name" value="RibonucZ/Hydroxyglut_hydro"/>
</dbReference>
<keyword evidence="3" id="KW-0378">Hydrolase</keyword>
<dbReference type="SMART" id="SM00849">
    <property type="entry name" value="Lactamase_B"/>
    <property type="match status" value="1"/>
</dbReference>
<dbReference type="OrthoDB" id="9802991at2"/>
<evidence type="ECO:0000259" key="2">
    <source>
        <dbReference type="SMART" id="SM00849"/>
    </source>
</evidence>
<dbReference type="Gene3D" id="3.60.15.10">
    <property type="entry name" value="Ribonuclease Z/Hydroxyacylglutathione hydrolase-like"/>
    <property type="match status" value="1"/>
</dbReference>
<dbReference type="AlphaFoldDB" id="A0A429YSH6"/>
<name>A0A429YSH6_9HYPH</name>
<dbReference type="GO" id="GO:0017001">
    <property type="term" value="P:antibiotic catabolic process"/>
    <property type="evidence" value="ECO:0007669"/>
    <property type="project" value="UniProtKB-ARBA"/>
</dbReference>